<dbReference type="PROSITE" id="PS00135">
    <property type="entry name" value="TRYPSIN_SER"/>
    <property type="match status" value="1"/>
</dbReference>
<dbReference type="PANTHER" id="PTHR24260:SF136">
    <property type="entry name" value="GH08193P-RELATED"/>
    <property type="match status" value="1"/>
</dbReference>
<accession>A0A0K8UVW0</accession>
<dbReference type="FunFam" id="2.40.10.10:FF:000047">
    <property type="entry name" value="Trypsin eta"/>
    <property type="match status" value="1"/>
</dbReference>
<feature type="region of interest" description="Disordered" evidence="9">
    <location>
        <begin position="158"/>
        <end position="187"/>
    </location>
</feature>
<comment type="subcellular location">
    <subcellularLocation>
        <location evidence="1">Secreted</location>
    </subcellularLocation>
</comment>
<feature type="signal peptide" evidence="10">
    <location>
        <begin position="1"/>
        <end position="21"/>
    </location>
</feature>
<evidence type="ECO:0000256" key="2">
    <source>
        <dbReference type="ARBA" id="ARBA00022525"/>
    </source>
</evidence>
<dbReference type="InterPro" id="IPR043504">
    <property type="entry name" value="Peptidase_S1_PA_chymotrypsin"/>
</dbReference>
<keyword evidence="7" id="KW-1015">Disulfide bond</keyword>
<evidence type="ECO:0000256" key="3">
    <source>
        <dbReference type="ARBA" id="ARBA00022670"/>
    </source>
</evidence>
<evidence type="ECO:0000256" key="6">
    <source>
        <dbReference type="ARBA" id="ARBA00023145"/>
    </source>
</evidence>
<dbReference type="InterPro" id="IPR051333">
    <property type="entry name" value="CLIP_Serine_Protease"/>
</dbReference>
<keyword evidence="4 8" id="KW-0378">Hydrolase</keyword>
<feature type="chain" id="PRO_5005521451" evidence="10">
    <location>
        <begin position="22"/>
        <end position="471"/>
    </location>
</feature>
<evidence type="ECO:0000256" key="10">
    <source>
        <dbReference type="SAM" id="SignalP"/>
    </source>
</evidence>
<keyword evidence="10" id="KW-0732">Signal</keyword>
<dbReference type="Gene3D" id="2.40.10.10">
    <property type="entry name" value="Trypsin-like serine proteases"/>
    <property type="match status" value="1"/>
</dbReference>
<proteinExistence type="predicted"/>
<dbReference type="AlphaFoldDB" id="A0A0K8UVW0"/>
<evidence type="ECO:0000256" key="4">
    <source>
        <dbReference type="ARBA" id="ARBA00022801"/>
    </source>
</evidence>
<evidence type="ECO:0000256" key="7">
    <source>
        <dbReference type="ARBA" id="ARBA00023157"/>
    </source>
</evidence>
<dbReference type="EMBL" id="GDHF01021641">
    <property type="protein sequence ID" value="JAI30673.1"/>
    <property type="molecule type" value="Transcribed_RNA"/>
</dbReference>
<reference evidence="12" key="1">
    <citation type="submission" date="2015-06" db="EMBL/GenBank/DDBJ databases">
        <authorList>
            <person name="Hoefler B.C."/>
            <person name="Straight P.D."/>
        </authorList>
    </citation>
    <scope>NUCLEOTIDE SEQUENCE</scope>
</reference>
<evidence type="ECO:0000256" key="8">
    <source>
        <dbReference type="RuleBase" id="RU363034"/>
    </source>
</evidence>
<dbReference type="InterPro" id="IPR009003">
    <property type="entry name" value="Peptidase_S1_PA"/>
</dbReference>
<feature type="compositionally biased region" description="Basic and acidic residues" evidence="9">
    <location>
        <begin position="98"/>
        <end position="136"/>
    </location>
</feature>
<dbReference type="GO" id="GO:0016485">
    <property type="term" value="P:protein processing"/>
    <property type="evidence" value="ECO:0007669"/>
    <property type="project" value="UniProtKB-ARBA"/>
</dbReference>
<feature type="compositionally biased region" description="Polar residues" evidence="9">
    <location>
        <begin position="171"/>
        <end position="181"/>
    </location>
</feature>
<feature type="region of interest" description="Disordered" evidence="9">
    <location>
        <begin position="87"/>
        <end position="146"/>
    </location>
</feature>
<dbReference type="SUPFAM" id="SSF50494">
    <property type="entry name" value="Trypsin-like serine proteases"/>
    <property type="match status" value="1"/>
</dbReference>
<evidence type="ECO:0000256" key="9">
    <source>
        <dbReference type="SAM" id="MobiDB-lite"/>
    </source>
</evidence>
<dbReference type="Pfam" id="PF00089">
    <property type="entry name" value="Trypsin"/>
    <property type="match status" value="1"/>
</dbReference>
<sequence>MCFQTVICLLATATVLSQVNAQRHFPPKPPPLPNDIIEESVTRIKDSTFEVDIVSIVRRPNVGIRRPDGPPPPNFNRREDNVKIVFPSNSDEQPSESRISEFENNNREFERNVGQDQRRREGEREREQEFRRKNGNELEPVNIFNQNAERNFYGENVNEPEVFNGDRRQNSESSRQPIRNQQRSEDNKRRLCEVKYNEYIANIYSNDAETTADANDTEFDGRVLATPGEYPHMTALGFEREDHTYDYKCGGSLISETFVITAAHCTNITDEVPTVARIGEINLKVNAQHFGPQIFGIQSIYTHPQYDGVTYYNDIALLLLNASVIFTEFVRPIRLWTHPDLPIHTAFAMGFGATSFAKAPTQLLTDFNLTIVENSDCNQRLPQLDEVPRGIIKSQVCAQDFVMQRDTCQGDSGGPLQYNIRGRRRRNRVHYHLIGITSFGLLCRSQNPGVYTRIYSYLDWIENTVWRSYTN</sequence>
<keyword evidence="6" id="KW-0865">Zymogen</keyword>
<dbReference type="GO" id="GO:0005576">
    <property type="term" value="C:extracellular region"/>
    <property type="evidence" value="ECO:0007669"/>
    <property type="project" value="UniProtKB-SubCell"/>
</dbReference>
<dbReference type="GO" id="GO:0004252">
    <property type="term" value="F:serine-type endopeptidase activity"/>
    <property type="evidence" value="ECO:0007669"/>
    <property type="project" value="InterPro"/>
</dbReference>
<evidence type="ECO:0000313" key="12">
    <source>
        <dbReference type="EMBL" id="JAI30673.1"/>
    </source>
</evidence>
<dbReference type="InterPro" id="IPR001254">
    <property type="entry name" value="Trypsin_dom"/>
</dbReference>
<dbReference type="PROSITE" id="PS00134">
    <property type="entry name" value="TRYPSIN_HIS"/>
    <property type="match status" value="1"/>
</dbReference>
<dbReference type="OrthoDB" id="6380398at2759"/>
<dbReference type="CDD" id="cd00190">
    <property type="entry name" value="Tryp_SPc"/>
    <property type="match status" value="1"/>
</dbReference>
<keyword evidence="5 8" id="KW-0720">Serine protease</keyword>
<evidence type="ECO:0000256" key="1">
    <source>
        <dbReference type="ARBA" id="ARBA00004613"/>
    </source>
</evidence>
<dbReference type="PRINTS" id="PR00722">
    <property type="entry name" value="CHYMOTRYPSIN"/>
</dbReference>
<evidence type="ECO:0000259" key="11">
    <source>
        <dbReference type="PROSITE" id="PS50240"/>
    </source>
</evidence>
<feature type="domain" description="Peptidase S1" evidence="11">
    <location>
        <begin position="218"/>
        <end position="466"/>
    </location>
</feature>
<dbReference type="GeneID" id="108966940"/>
<keyword evidence="3 8" id="KW-0645">Protease</keyword>
<dbReference type="PROSITE" id="PS50240">
    <property type="entry name" value="TRYPSIN_DOM"/>
    <property type="match status" value="1"/>
</dbReference>
<dbReference type="SMART" id="SM00020">
    <property type="entry name" value="Tryp_SPc"/>
    <property type="match status" value="1"/>
</dbReference>
<protein>
    <submittedName>
        <fullName evidence="12">Serine protease snake</fullName>
    </submittedName>
</protein>
<dbReference type="InterPro" id="IPR001314">
    <property type="entry name" value="Peptidase_S1A"/>
</dbReference>
<gene>
    <name evidence="12" type="primary">snk_5</name>
    <name evidence="12" type="ORF">c0_g1_i3</name>
</gene>
<dbReference type="PANTHER" id="PTHR24260">
    <property type="match status" value="1"/>
</dbReference>
<dbReference type="InterPro" id="IPR033116">
    <property type="entry name" value="TRYPSIN_SER"/>
</dbReference>
<name>A0A0K8UVW0_BACLA</name>
<dbReference type="InterPro" id="IPR018114">
    <property type="entry name" value="TRYPSIN_HIS"/>
</dbReference>
<evidence type="ECO:0000256" key="5">
    <source>
        <dbReference type="ARBA" id="ARBA00022825"/>
    </source>
</evidence>
<keyword evidence="2" id="KW-0964">Secreted</keyword>
<organism evidence="12">
    <name type="scientific">Bactrocera latifrons</name>
    <name type="common">Malaysian fruit fly</name>
    <name type="synonym">Chaetodacus latifrons</name>
    <dbReference type="NCBI Taxonomy" id="174628"/>
    <lineage>
        <taxon>Eukaryota</taxon>
        <taxon>Metazoa</taxon>
        <taxon>Ecdysozoa</taxon>
        <taxon>Arthropoda</taxon>
        <taxon>Hexapoda</taxon>
        <taxon>Insecta</taxon>
        <taxon>Pterygota</taxon>
        <taxon>Neoptera</taxon>
        <taxon>Endopterygota</taxon>
        <taxon>Diptera</taxon>
        <taxon>Brachycera</taxon>
        <taxon>Muscomorpha</taxon>
        <taxon>Tephritoidea</taxon>
        <taxon>Tephritidae</taxon>
        <taxon>Bactrocera</taxon>
        <taxon>Bactrocera</taxon>
    </lineage>
</organism>